<name>A0A336K8Y2_CULSO</name>
<dbReference type="SUPFAM" id="SSF50494">
    <property type="entry name" value="Trypsin-like serine proteases"/>
    <property type="match status" value="2"/>
</dbReference>
<dbReference type="InterPro" id="IPR009003">
    <property type="entry name" value="Peptidase_S1_PA"/>
</dbReference>
<protein>
    <submittedName>
        <fullName evidence="8">CSON001568 protein</fullName>
    </submittedName>
</protein>
<dbReference type="SMART" id="SM00020">
    <property type="entry name" value="Tryp_SPc"/>
    <property type="match status" value="1"/>
</dbReference>
<gene>
    <name evidence="8" type="primary">CSON001568</name>
</gene>
<dbReference type="InterPro" id="IPR001254">
    <property type="entry name" value="Trypsin_dom"/>
</dbReference>
<evidence type="ECO:0000256" key="2">
    <source>
        <dbReference type="ARBA" id="ARBA00022801"/>
    </source>
</evidence>
<proteinExistence type="inferred from homology"/>
<dbReference type="InterPro" id="IPR050430">
    <property type="entry name" value="Peptidase_S1"/>
</dbReference>
<accession>A0A336K8Y2</accession>
<keyword evidence="6" id="KW-0812">Transmembrane</keyword>
<dbReference type="GO" id="GO:0006508">
    <property type="term" value="P:proteolysis"/>
    <property type="evidence" value="ECO:0007669"/>
    <property type="project" value="UniProtKB-KW"/>
</dbReference>
<dbReference type="PANTHER" id="PTHR24276">
    <property type="entry name" value="POLYSERASE-RELATED"/>
    <property type="match status" value="1"/>
</dbReference>
<evidence type="ECO:0000256" key="1">
    <source>
        <dbReference type="ARBA" id="ARBA00022670"/>
    </source>
</evidence>
<evidence type="ECO:0000313" key="8">
    <source>
        <dbReference type="EMBL" id="SSX00098.1"/>
    </source>
</evidence>
<keyword evidence="3" id="KW-0720">Serine protease</keyword>
<dbReference type="AlphaFoldDB" id="A0A336K8Y2"/>
<dbReference type="OMA" id="ICAGTSH"/>
<sequence length="327" mass="35960">MSINNRIVNGIDTDISQVPYQAYILRKGFPQCGAVILNEKTVISVGYCFDIEEIDPSEFQVRVGTSDHILQLLKMFFMKQVIIILSASLILGIFSMSINNRIVNGIDTDISQVPYQAYILRKGFPQCGAVILNEKTVISVGYCFDIEEIDPSEFQVRVGTSDRNEGGSVANVAEIILHPNLETDPLTNNLAIVKLATPLTFNENVKSIALPEPNIVISPNSLATVSGFGLYDEEEELYPEKLQSGTVTIVGPTICTEAYAQLFPVKNQHLCSTGDISPCSGDEGSPLVQDNKLIGVVSFGFDCQNSKYPTIYVRISEFRDFIDGNLN</sequence>
<evidence type="ECO:0000256" key="3">
    <source>
        <dbReference type="ARBA" id="ARBA00022825"/>
    </source>
</evidence>
<organism evidence="8">
    <name type="scientific">Culicoides sonorensis</name>
    <name type="common">Biting midge</name>
    <dbReference type="NCBI Taxonomy" id="179676"/>
    <lineage>
        <taxon>Eukaryota</taxon>
        <taxon>Metazoa</taxon>
        <taxon>Ecdysozoa</taxon>
        <taxon>Arthropoda</taxon>
        <taxon>Hexapoda</taxon>
        <taxon>Insecta</taxon>
        <taxon>Pterygota</taxon>
        <taxon>Neoptera</taxon>
        <taxon>Endopterygota</taxon>
        <taxon>Diptera</taxon>
        <taxon>Nematocera</taxon>
        <taxon>Chironomoidea</taxon>
        <taxon>Ceratopogonidae</taxon>
        <taxon>Ceratopogoninae</taxon>
        <taxon>Culicoides</taxon>
        <taxon>Monoculicoides</taxon>
    </lineage>
</organism>
<dbReference type="GO" id="GO:0004252">
    <property type="term" value="F:serine-type endopeptidase activity"/>
    <property type="evidence" value="ECO:0007669"/>
    <property type="project" value="InterPro"/>
</dbReference>
<dbReference type="PANTHER" id="PTHR24276:SF91">
    <property type="entry name" value="AT26814P-RELATED"/>
    <property type="match status" value="1"/>
</dbReference>
<comment type="similarity">
    <text evidence="5">Belongs to the peptidase S1 family. CLIP subfamily.</text>
</comment>
<dbReference type="EMBL" id="UFQS01000124">
    <property type="protein sequence ID" value="SSX00098.1"/>
    <property type="molecule type" value="Genomic_DNA"/>
</dbReference>
<keyword evidence="2" id="KW-0378">Hydrolase</keyword>
<evidence type="ECO:0000256" key="5">
    <source>
        <dbReference type="ARBA" id="ARBA00024195"/>
    </source>
</evidence>
<dbReference type="Gene3D" id="2.40.10.10">
    <property type="entry name" value="Trypsin-like serine proteases"/>
    <property type="match status" value="2"/>
</dbReference>
<keyword evidence="1" id="KW-0645">Protease</keyword>
<evidence type="ECO:0000313" key="9">
    <source>
        <dbReference type="EMBL" id="SSX20478.1"/>
    </source>
</evidence>
<evidence type="ECO:0000256" key="6">
    <source>
        <dbReference type="SAM" id="Phobius"/>
    </source>
</evidence>
<feature type="domain" description="Peptidase S1" evidence="7">
    <location>
        <begin position="102"/>
        <end position="327"/>
    </location>
</feature>
<dbReference type="PRINTS" id="PR00722">
    <property type="entry name" value="CHYMOTRYPSIN"/>
</dbReference>
<dbReference type="PROSITE" id="PS50240">
    <property type="entry name" value="TRYPSIN_DOM"/>
    <property type="match status" value="1"/>
</dbReference>
<dbReference type="InterPro" id="IPR043504">
    <property type="entry name" value="Peptidase_S1_PA_chymotrypsin"/>
</dbReference>
<keyword evidence="6" id="KW-1133">Transmembrane helix</keyword>
<dbReference type="Pfam" id="PF00089">
    <property type="entry name" value="Trypsin"/>
    <property type="match status" value="2"/>
</dbReference>
<reference evidence="8" key="1">
    <citation type="submission" date="2018-04" db="EMBL/GenBank/DDBJ databases">
        <authorList>
            <person name="Go L.Y."/>
            <person name="Mitchell J.A."/>
        </authorList>
    </citation>
    <scope>NUCLEOTIDE SEQUENCE</scope>
    <source>
        <tissue evidence="8">Whole organism</tissue>
    </source>
</reference>
<dbReference type="InterPro" id="IPR001314">
    <property type="entry name" value="Peptidase_S1A"/>
</dbReference>
<feature type="transmembrane region" description="Helical" evidence="6">
    <location>
        <begin position="81"/>
        <end position="98"/>
    </location>
</feature>
<evidence type="ECO:0000256" key="4">
    <source>
        <dbReference type="ARBA" id="ARBA00023157"/>
    </source>
</evidence>
<keyword evidence="4" id="KW-1015">Disulfide bond</keyword>
<dbReference type="CDD" id="cd00190">
    <property type="entry name" value="Tryp_SPc"/>
    <property type="match status" value="1"/>
</dbReference>
<evidence type="ECO:0000259" key="7">
    <source>
        <dbReference type="PROSITE" id="PS50240"/>
    </source>
</evidence>
<dbReference type="VEuPathDB" id="VectorBase:CSON001568"/>
<reference evidence="9" key="2">
    <citation type="submission" date="2018-07" db="EMBL/GenBank/DDBJ databases">
        <authorList>
            <person name="Quirk P.G."/>
            <person name="Krulwich T.A."/>
        </authorList>
    </citation>
    <scope>NUCLEOTIDE SEQUENCE</scope>
</reference>
<keyword evidence="6" id="KW-0472">Membrane</keyword>
<dbReference type="EMBL" id="UFQT01000124">
    <property type="protein sequence ID" value="SSX20478.1"/>
    <property type="molecule type" value="Genomic_DNA"/>
</dbReference>